<gene>
    <name evidence="8" type="ORF">M5X09_27345</name>
</gene>
<keyword evidence="5" id="KW-0812">Transmembrane</keyword>
<dbReference type="Pfam" id="PF08240">
    <property type="entry name" value="ADH_N"/>
    <property type="match status" value="1"/>
</dbReference>
<feature type="domain" description="Alcohol dehydrogenase-like N-terminal" evidence="7">
    <location>
        <begin position="47"/>
        <end position="176"/>
    </location>
</feature>
<reference evidence="8 9" key="1">
    <citation type="submission" date="2022-05" db="EMBL/GenBank/DDBJ databases">
        <title>Genome Sequencing of Bee-Associated Microbes.</title>
        <authorList>
            <person name="Dunlap C."/>
        </authorList>
    </citation>
    <scope>NUCLEOTIDE SEQUENCE [LARGE SCALE GENOMIC DNA]</scope>
    <source>
        <strain evidence="8 9">NRRL NRS-1438</strain>
    </source>
</reference>
<dbReference type="RefSeq" id="WP_268601877.1">
    <property type="nucleotide sequence ID" value="NZ_JAMDLV010000079.1"/>
</dbReference>
<dbReference type="InterPro" id="IPR013149">
    <property type="entry name" value="ADH-like_C"/>
</dbReference>
<keyword evidence="1 4" id="KW-0479">Metal-binding</keyword>
<dbReference type="Gene3D" id="3.40.50.720">
    <property type="entry name" value="NAD(P)-binding Rossmann-like Domain"/>
    <property type="match status" value="1"/>
</dbReference>
<keyword evidence="5" id="KW-1133">Transmembrane helix</keyword>
<comment type="similarity">
    <text evidence="4">Belongs to the zinc-containing alcohol dehydrogenase family.</text>
</comment>
<feature type="transmembrane region" description="Helical" evidence="5">
    <location>
        <begin position="208"/>
        <end position="228"/>
    </location>
</feature>
<dbReference type="InterPro" id="IPR013154">
    <property type="entry name" value="ADH-like_N"/>
</dbReference>
<evidence type="ECO:0000256" key="4">
    <source>
        <dbReference type="RuleBase" id="RU361277"/>
    </source>
</evidence>
<dbReference type="Proteomes" id="UP001207626">
    <property type="component" value="Unassembled WGS sequence"/>
</dbReference>
<protein>
    <submittedName>
        <fullName evidence="8">Alcohol dehydrogenase catalytic domain-containing protein</fullName>
    </submittedName>
</protein>
<comment type="cofactor">
    <cofactor evidence="4">
        <name>Zn(2+)</name>
        <dbReference type="ChEBI" id="CHEBI:29105"/>
    </cofactor>
</comment>
<evidence type="ECO:0000313" key="9">
    <source>
        <dbReference type="Proteomes" id="UP001207626"/>
    </source>
</evidence>
<keyword evidence="5" id="KW-0472">Membrane</keyword>
<evidence type="ECO:0000259" key="6">
    <source>
        <dbReference type="Pfam" id="PF00107"/>
    </source>
</evidence>
<accession>A0ABT4E4P1</accession>
<proteinExistence type="inferred from homology"/>
<evidence type="ECO:0000256" key="3">
    <source>
        <dbReference type="ARBA" id="ARBA00023002"/>
    </source>
</evidence>
<keyword evidence="3" id="KW-0560">Oxidoreductase</keyword>
<feature type="non-terminal residue" evidence="8">
    <location>
        <position position="384"/>
    </location>
</feature>
<dbReference type="InterPro" id="IPR036291">
    <property type="entry name" value="NAD(P)-bd_dom_sf"/>
</dbReference>
<keyword evidence="9" id="KW-1185">Reference proteome</keyword>
<organism evidence="8 9">
    <name type="scientific">Paenibacillus apiarius</name>
    <dbReference type="NCBI Taxonomy" id="46240"/>
    <lineage>
        <taxon>Bacteria</taxon>
        <taxon>Bacillati</taxon>
        <taxon>Bacillota</taxon>
        <taxon>Bacilli</taxon>
        <taxon>Bacillales</taxon>
        <taxon>Paenibacillaceae</taxon>
        <taxon>Paenibacillus</taxon>
    </lineage>
</organism>
<feature type="domain" description="Alcohol dehydrogenase-like C-terminal" evidence="6">
    <location>
        <begin position="216"/>
        <end position="349"/>
    </location>
</feature>
<comment type="caution">
    <text evidence="8">The sequence shown here is derived from an EMBL/GenBank/DDBJ whole genome shotgun (WGS) entry which is preliminary data.</text>
</comment>
<dbReference type="SUPFAM" id="SSF50129">
    <property type="entry name" value="GroES-like"/>
    <property type="match status" value="1"/>
</dbReference>
<dbReference type="PANTHER" id="PTHR43401:SF2">
    <property type="entry name" value="L-THREONINE 3-DEHYDROGENASE"/>
    <property type="match status" value="1"/>
</dbReference>
<dbReference type="Pfam" id="PF00107">
    <property type="entry name" value="ADH_zinc_N"/>
    <property type="match status" value="1"/>
</dbReference>
<evidence type="ECO:0000313" key="8">
    <source>
        <dbReference type="EMBL" id="MCY9523318.1"/>
    </source>
</evidence>
<keyword evidence="2 4" id="KW-0862">Zinc</keyword>
<dbReference type="PANTHER" id="PTHR43401">
    <property type="entry name" value="L-THREONINE 3-DEHYDROGENASE"/>
    <property type="match status" value="1"/>
</dbReference>
<dbReference type="Gene3D" id="3.90.180.10">
    <property type="entry name" value="Medium-chain alcohol dehydrogenases, catalytic domain"/>
    <property type="match status" value="1"/>
</dbReference>
<sequence length="384" mass="41467">MKAIQFNVGIPQYAVCKAIGPLLPSIYLGRFSCLRYRNVPEPSLPDEEWVKVKVKYGGICGSDLNLIFLHDSPAASPFASFPFTIGHEVVGVIEEVGQRVSGIKAGERVVVDPILSCIARGFQEPCPACRRGDLSLCERMTSGNISPGLLIGACRDTGGSWSPYLVAHHSQILKVPAKVSDRNAIMTDPFATALHAIMRDPPGDNDTVLIIGAGVIGICVLAALRALGFSNRIIVLAKHPFQIEMARLYGASEIFQLTSGSDCYEQLAQLLGAKVLTPLFGKPVIQGGADLTYECVGKDRSIDDALRFTKGGGKVKLLGVASFPRGVDWTPIWLNELEIKGSFAVSTEESGEKRTRTYALALDLMNSGKIDLDPLVTHQFPLDQ</sequence>
<dbReference type="SUPFAM" id="SSF51735">
    <property type="entry name" value="NAD(P)-binding Rossmann-fold domains"/>
    <property type="match status" value="1"/>
</dbReference>
<dbReference type="InterPro" id="IPR050129">
    <property type="entry name" value="Zn_alcohol_dh"/>
</dbReference>
<evidence type="ECO:0000256" key="2">
    <source>
        <dbReference type="ARBA" id="ARBA00022833"/>
    </source>
</evidence>
<dbReference type="EMBL" id="JAMDLW010000063">
    <property type="protein sequence ID" value="MCY9523318.1"/>
    <property type="molecule type" value="Genomic_DNA"/>
</dbReference>
<evidence type="ECO:0000259" key="7">
    <source>
        <dbReference type="Pfam" id="PF08240"/>
    </source>
</evidence>
<name>A0ABT4E4P1_9BACL</name>
<dbReference type="PROSITE" id="PS00059">
    <property type="entry name" value="ADH_ZINC"/>
    <property type="match status" value="1"/>
</dbReference>
<dbReference type="InterPro" id="IPR002328">
    <property type="entry name" value="ADH_Zn_CS"/>
</dbReference>
<evidence type="ECO:0000256" key="5">
    <source>
        <dbReference type="SAM" id="Phobius"/>
    </source>
</evidence>
<dbReference type="InterPro" id="IPR011032">
    <property type="entry name" value="GroES-like_sf"/>
</dbReference>
<evidence type="ECO:0000256" key="1">
    <source>
        <dbReference type="ARBA" id="ARBA00022723"/>
    </source>
</evidence>